<dbReference type="GO" id="GO:0046872">
    <property type="term" value="F:metal ion binding"/>
    <property type="evidence" value="ECO:0007669"/>
    <property type="project" value="UniProtKB-KW"/>
</dbReference>
<dbReference type="GO" id="GO:0005737">
    <property type="term" value="C:cytoplasm"/>
    <property type="evidence" value="ECO:0007669"/>
    <property type="project" value="TreeGrafter"/>
</dbReference>
<dbReference type="InterPro" id="IPR047198">
    <property type="entry name" value="DDP-like_NUDIX"/>
</dbReference>
<dbReference type="GO" id="GO:1901911">
    <property type="term" value="P:adenosine 5'-(hexahydrogen pentaphosphate) catabolic process"/>
    <property type="evidence" value="ECO:0007669"/>
    <property type="project" value="TreeGrafter"/>
</dbReference>
<dbReference type="PANTHER" id="PTHR12629:SF0">
    <property type="entry name" value="DIPHOSPHOINOSITOL-POLYPHOSPHATE DIPHOSPHATASE"/>
    <property type="match status" value="1"/>
</dbReference>
<dbReference type="GO" id="GO:1901909">
    <property type="term" value="P:diadenosine hexaphosphate catabolic process"/>
    <property type="evidence" value="ECO:0007669"/>
    <property type="project" value="TreeGrafter"/>
</dbReference>
<sequence>MSEFVRTETAREGRQHQVYSPETGARLVAGCVCLNANKTEVLMIQSSAHKKKWVLPKGGVESDEADYKDTARRETWEEAGVEGEIVKSLGAIEDMRPPKDWNKDRKAFEEATNDSVVSKHPPRSEFHFYEMDVTSVVDEYPEKHKRNRKWFSYKDAKEELLKAKRPELLEALNRSSIIKD</sequence>
<dbReference type="OMA" id="EDQWPEM"/>
<protein>
    <submittedName>
        <fullName evidence="6">LAFE_0E01750g1_1</fullName>
    </submittedName>
</protein>
<keyword evidence="4" id="KW-0460">Magnesium</keyword>
<gene>
    <name evidence="6" type="ORF">LAFE_0E01750G</name>
</gene>
<evidence type="ECO:0000313" key="7">
    <source>
        <dbReference type="Proteomes" id="UP000190831"/>
    </source>
</evidence>
<evidence type="ECO:0000256" key="4">
    <source>
        <dbReference type="ARBA" id="ARBA00022842"/>
    </source>
</evidence>
<evidence type="ECO:0000256" key="1">
    <source>
        <dbReference type="ARBA" id="ARBA00001946"/>
    </source>
</evidence>
<reference evidence="7" key="1">
    <citation type="submission" date="2016-03" db="EMBL/GenBank/DDBJ databases">
        <authorList>
            <person name="Devillers H."/>
        </authorList>
    </citation>
    <scope>NUCLEOTIDE SEQUENCE [LARGE SCALE GENOMIC DNA]</scope>
</reference>
<dbReference type="CDD" id="cd04666">
    <property type="entry name" value="NUDIX_DIPP2_like_Nudt4"/>
    <property type="match status" value="1"/>
</dbReference>
<dbReference type="OrthoDB" id="2011998at2759"/>
<dbReference type="InterPro" id="IPR000086">
    <property type="entry name" value="NUDIX_hydrolase_dom"/>
</dbReference>
<evidence type="ECO:0000256" key="2">
    <source>
        <dbReference type="ARBA" id="ARBA00022723"/>
    </source>
</evidence>
<dbReference type="EMBL" id="LT598488">
    <property type="protein sequence ID" value="SCW01532.1"/>
    <property type="molecule type" value="Genomic_DNA"/>
</dbReference>
<proteinExistence type="predicted"/>
<dbReference type="GO" id="GO:0005634">
    <property type="term" value="C:nucleus"/>
    <property type="evidence" value="ECO:0007669"/>
    <property type="project" value="TreeGrafter"/>
</dbReference>
<dbReference type="SUPFAM" id="SSF55811">
    <property type="entry name" value="Nudix"/>
    <property type="match status" value="1"/>
</dbReference>
<keyword evidence="3" id="KW-0378">Hydrolase</keyword>
<dbReference type="GO" id="GO:0000298">
    <property type="term" value="F:endopolyphosphatase activity"/>
    <property type="evidence" value="ECO:0007669"/>
    <property type="project" value="TreeGrafter"/>
</dbReference>
<keyword evidence="7" id="KW-1185">Reference proteome</keyword>
<feature type="domain" description="Nudix hydrolase" evidence="5">
    <location>
        <begin position="24"/>
        <end position="173"/>
    </location>
</feature>
<dbReference type="Proteomes" id="UP000190831">
    <property type="component" value="Chromosome E"/>
</dbReference>
<dbReference type="InterPro" id="IPR015797">
    <property type="entry name" value="NUDIX_hydrolase-like_dom_sf"/>
</dbReference>
<dbReference type="GO" id="GO:0034431">
    <property type="term" value="F:bis(5'-adenosyl)-hexaphosphatase activity"/>
    <property type="evidence" value="ECO:0007669"/>
    <property type="project" value="TreeGrafter"/>
</dbReference>
<dbReference type="GO" id="GO:1901907">
    <property type="term" value="P:diadenosine pentaphosphate catabolic process"/>
    <property type="evidence" value="ECO:0007669"/>
    <property type="project" value="TreeGrafter"/>
</dbReference>
<dbReference type="Pfam" id="PF00293">
    <property type="entry name" value="NUDIX"/>
    <property type="match status" value="1"/>
</dbReference>
<dbReference type="GO" id="GO:0071543">
    <property type="term" value="P:diphosphoinositol polyphosphate metabolic process"/>
    <property type="evidence" value="ECO:0007669"/>
    <property type="project" value="TreeGrafter"/>
</dbReference>
<accession>A0A1G4MCJ6</accession>
<evidence type="ECO:0000256" key="3">
    <source>
        <dbReference type="ARBA" id="ARBA00022801"/>
    </source>
</evidence>
<dbReference type="STRING" id="4955.A0A1G4MCJ6"/>
<dbReference type="PANTHER" id="PTHR12629">
    <property type="entry name" value="DIPHOSPHOINOSITOL POLYPHOSPHATE PHOSPHOHYDROLASE"/>
    <property type="match status" value="1"/>
</dbReference>
<keyword evidence="2" id="KW-0479">Metal-binding</keyword>
<dbReference type="PROSITE" id="PS51462">
    <property type="entry name" value="NUDIX"/>
    <property type="match status" value="1"/>
</dbReference>
<dbReference type="GO" id="GO:0008486">
    <property type="term" value="F:diphosphoinositol-polyphosphate diphosphatase activity"/>
    <property type="evidence" value="ECO:0007669"/>
    <property type="project" value="TreeGrafter"/>
</dbReference>
<dbReference type="GO" id="GO:0034432">
    <property type="term" value="F:bis(5'-adenosyl)-pentaphosphatase activity"/>
    <property type="evidence" value="ECO:0007669"/>
    <property type="project" value="TreeGrafter"/>
</dbReference>
<dbReference type="AlphaFoldDB" id="A0A1G4MCJ6"/>
<comment type="cofactor">
    <cofactor evidence="1">
        <name>Mg(2+)</name>
        <dbReference type="ChEBI" id="CHEBI:18420"/>
    </cofactor>
</comment>
<evidence type="ECO:0000259" key="5">
    <source>
        <dbReference type="PROSITE" id="PS51462"/>
    </source>
</evidence>
<dbReference type="Gene3D" id="3.90.79.10">
    <property type="entry name" value="Nucleoside Triphosphate Pyrophosphohydrolase"/>
    <property type="match status" value="1"/>
</dbReference>
<organism evidence="6 7">
    <name type="scientific">Lachancea fermentati</name>
    <name type="common">Zygosaccharomyces fermentati</name>
    <dbReference type="NCBI Taxonomy" id="4955"/>
    <lineage>
        <taxon>Eukaryota</taxon>
        <taxon>Fungi</taxon>
        <taxon>Dikarya</taxon>
        <taxon>Ascomycota</taxon>
        <taxon>Saccharomycotina</taxon>
        <taxon>Saccharomycetes</taxon>
        <taxon>Saccharomycetales</taxon>
        <taxon>Saccharomycetaceae</taxon>
        <taxon>Lachancea</taxon>
    </lineage>
</organism>
<dbReference type="FunFam" id="3.90.79.10:FF:000066">
    <property type="entry name" value="DDP1p Polyphosphate phosphatase"/>
    <property type="match status" value="1"/>
</dbReference>
<evidence type="ECO:0000313" key="6">
    <source>
        <dbReference type="EMBL" id="SCW01532.1"/>
    </source>
</evidence>
<name>A0A1G4MCJ6_LACFM</name>